<gene>
    <name evidence="2" type="ORF">SK128_004150</name>
</gene>
<organism evidence="2 3">
    <name type="scientific">Halocaridina rubra</name>
    <name type="common">Hawaiian red shrimp</name>
    <dbReference type="NCBI Taxonomy" id="373956"/>
    <lineage>
        <taxon>Eukaryota</taxon>
        <taxon>Metazoa</taxon>
        <taxon>Ecdysozoa</taxon>
        <taxon>Arthropoda</taxon>
        <taxon>Crustacea</taxon>
        <taxon>Multicrustacea</taxon>
        <taxon>Malacostraca</taxon>
        <taxon>Eumalacostraca</taxon>
        <taxon>Eucarida</taxon>
        <taxon>Decapoda</taxon>
        <taxon>Pleocyemata</taxon>
        <taxon>Caridea</taxon>
        <taxon>Atyoidea</taxon>
        <taxon>Atyidae</taxon>
        <taxon>Halocaridina</taxon>
    </lineage>
</organism>
<dbReference type="Proteomes" id="UP001381693">
    <property type="component" value="Unassembled WGS sequence"/>
</dbReference>
<dbReference type="EMBL" id="JAXCGZ010001964">
    <property type="protein sequence ID" value="KAK7084845.1"/>
    <property type="molecule type" value="Genomic_DNA"/>
</dbReference>
<accession>A0AAN8XV30</accession>
<comment type="caution">
    <text evidence="2">The sequence shown here is derived from an EMBL/GenBank/DDBJ whole genome shotgun (WGS) entry which is preliminary data.</text>
</comment>
<evidence type="ECO:0000256" key="1">
    <source>
        <dbReference type="SAM" id="MobiDB-lite"/>
    </source>
</evidence>
<name>A0AAN8XV30_HALRR</name>
<evidence type="ECO:0000313" key="3">
    <source>
        <dbReference type="Proteomes" id="UP001381693"/>
    </source>
</evidence>
<reference evidence="2 3" key="1">
    <citation type="submission" date="2023-11" db="EMBL/GenBank/DDBJ databases">
        <title>Halocaridina rubra genome assembly.</title>
        <authorList>
            <person name="Smith C."/>
        </authorList>
    </citation>
    <scope>NUCLEOTIDE SEQUENCE [LARGE SCALE GENOMIC DNA]</scope>
    <source>
        <strain evidence="2">EP-1</strain>
        <tissue evidence="2">Whole</tissue>
    </source>
</reference>
<dbReference type="AlphaFoldDB" id="A0AAN8XV30"/>
<proteinExistence type="predicted"/>
<evidence type="ECO:0000313" key="2">
    <source>
        <dbReference type="EMBL" id="KAK7084845.1"/>
    </source>
</evidence>
<feature type="region of interest" description="Disordered" evidence="1">
    <location>
        <begin position="1"/>
        <end position="20"/>
    </location>
</feature>
<protein>
    <submittedName>
        <fullName evidence="2">Uncharacterized protein</fullName>
    </submittedName>
</protein>
<sequence length="83" mass="8190">MVSQSPIAEAPPAGSPTTTGGVSAAVAVPIVGGNNVVVANSSSNNIGAANGAMVGSLKKKSVSTQSINGGRVFPVVEFRIPWK</sequence>
<keyword evidence="3" id="KW-1185">Reference proteome</keyword>